<dbReference type="GO" id="GO:0009252">
    <property type="term" value="P:peptidoglycan biosynthetic process"/>
    <property type="evidence" value="ECO:0007669"/>
    <property type="project" value="TreeGrafter"/>
</dbReference>
<gene>
    <name evidence="11" type="ORF">SAMN04487788_2295</name>
</gene>
<evidence type="ECO:0000256" key="9">
    <source>
        <dbReference type="SAM" id="MobiDB-lite"/>
    </source>
</evidence>
<dbReference type="Pfam" id="PF00905">
    <property type="entry name" value="Transpeptidase"/>
    <property type="match status" value="1"/>
</dbReference>
<dbReference type="GO" id="GO:0030288">
    <property type="term" value="C:outer membrane-bounded periplasmic space"/>
    <property type="evidence" value="ECO:0007669"/>
    <property type="project" value="TreeGrafter"/>
</dbReference>
<dbReference type="RefSeq" id="WP_074695730.1">
    <property type="nucleotide sequence ID" value="NZ_FNJN01000004.1"/>
</dbReference>
<dbReference type="PANTHER" id="PTHR32282">
    <property type="entry name" value="BINDING PROTEIN TRANSPEPTIDASE, PUTATIVE-RELATED"/>
    <property type="match status" value="1"/>
</dbReference>
<dbReference type="InterPro" id="IPR050396">
    <property type="entry name" value="Glycosyltr_51/Transpeptidase"/>
</dbReference>
<dbReference type="InterPro" id="IPR005543">
    <property type="entry name" value="PASTA_dom"/>
</dbReference>
<keyword evidence="1 11" id="KW-0121">Carboxypeptidase</keyword>
<dbReference type="InterPro" id="IPR023346">
    <property type="entry name" value="Lysozyme-like_dom_sf"/>
</dbReference>
<comment type="catalytic activity">
    <reaction evidence="8">
        <text>[GlcNAc-(1-&gt;4)-Mur2Ac(oyl-L-Ala-gamma-D-Glu-L-Lys-D-Ala-D-Ala)](n)-di-trans,octa-cis-undecaprenyl diphosphate + beta-D-GlcNAc-(1-&gt;4)-Mur2Ac(oyl-L-Ala-gamma-D-Glu-L-Lys-D-Ala-D-Ala)-di-trans,octa-cis-undecaprenyl diphosphate = [GlcNAc-(1-&gt;4)-Mur2Ac(oyl-L-Ala-gamma-D-Glu-L-Lys-D-Ala-D-Ala)](n+1)-di-trans,octa-cis-undecaprenyl diphosphate + di-trans,octa-cis-undecaprenyl diphosphate + H(+)</text>
        <dbReference type="Rhea" id="RHEA:23708"/>
        <dbReference type="Rhea" id="RHEA-COMP:9602"/>
        <dbReference type="Rhea" id="RHEA-COMP:9603"/>
        <dbReference type="ChEBI" id="CHEBI:15378"/>
        <dbReference type="ChEBI" id="CHEBI:58405"/>
        <dbReference type="ChEBI" id="CHEBI:60033"/>
        <dbReference type="ChEBI" id="CHEBI:78435"/>
        <dbReference type="EC" id="2.4.99.28"/>
    </reaction>
</comment>
<evidence type="ECO:0000256" key="3">
    <source>
        <dbReference type="ARBA" id="ARBA00022676"/>
    </source>
</evidence>
<keyword evidence="4" id="KW-0808">Transferase</keyword>
<dbReference type="PANTHER" id="PTHR32282:SF33">
    <property type="entry name" value="PEPTIDOGLYCAN GLYCOSYLTRANSFERASE"/>
    <property type="match status" value="1"/>
</dbReference>
<evidence type="ECO:0000256" key="7">
    <source>
        <dbReference type="ARBA" id="ARBA00034000"/>
    </source>
</evidence>
<dbReference type="Proteomes" id="UP000186456">
    <property type="component" value="Unassembled WGS sequence"/>
</dbReference>
<evidence type="ECO:0000256" key="1">
    <source>
        <dbReference type="ARBA" id="ARBA00022645"/>
    </source>
</evidence>
<dbReference type="InterPro" id="IPR001264">
    <property type="entry name" value="Glyco_trans_51"/>
</dbReference>
<evidence type="ECO:0000256" key="5">
    <source>
        <dbReference type="ARBA" id="ARBA00022801"/>
    </source>
</evidence>
<evidence type="ECO:0000256" key="8">
    <source>
        <dbReference type="ARBA" id="ARBA00049902"/>
    </source>
</evidence>
<sequence length="897" mass="94239">MPENKRTASGALGGIVGLVGLSAVAGLLVTAAVTPAIAVSGAAASSAITVFDNMPSYLKPDELMQPTTLTAGDRVLAKFYDQNRSPVTFDQVNPVMYDAILSSEDPRYYQHGGVDLIGTTRALLSNASGGETQGGSSISQQYVKNVLVQRCERDAKAVEATDTTPAMTRDEALQKCALEAVQSDGAAGYQRKLQEMRYAIQLEKEYTKDQILLGYLNIANFGGTTYGIDAAARYYFNTPAANLSVGQAAVLAGMVQNPNRFRIDRPDGSISDGETAWNKAPDGSIDDVDQSTIQALYTLRDNGEITQEQLVNAADGYSETKGRQLYVLSRMEVDGKITHEQYVAAAIEPITPEITPTSQGCASSAAPYYCQYVVSTILNDPAFGTDTDDRVRALRQDGLTIQTTLDWRVQDAAQNAMIAYTPASVDGMNFGSTVVNLESKTGRILAIAQNTKFTQDPGQAESDPSYNSVIFAGDSTNGGSIGFNAGSTFKLFTLVDWLEKGHSLNETLNGRMGPVPNMTNSCTGNYVNRNNDRINNFGNDGGYVGTPMMFTRDSLNTGYLQMAAELDLCDIAKTAKKLGVTRGDGSDITMQYANNVIGSDNVSPIAMAGAYATVANGGTLCQPKVIDKVTDSSGAERAIPERTCSAALTPEVSATAAYALQGVMARGGTGNRGNPGDGTPVLGKTGTHEEWQTWMIESSTNTTTAAWVGNYEGGVNVFKKFWGGRALSDIRYPLAADVQRASDDFYGGDRFPDPSSNLLRTQQRDLPNVVGQSISDATSTLQAAGFRVSVGDPVDSPSGPDTVAAQNPGGATAPAGSQITLSPGNGQGATVPNVGGQTVPAAQAALNAAGFSNVSIGACQADGNAPNEGRVTATNPAADTATNKSTAIALSIVAKKC</sequence>
<evidence type="ECO:0000313" key="12">
    <source>
        <dbReference type="Proteomes" id="UP000186456"/>
    </source>
</evidence>
<dbReference type="Gene3D" id="3.40.710.10">
    <property type="entry name" value="DD-peptidase/beta-lactamase superfamily"/>
    <property type="match status" value="1"/>
</dbReference>
<proteinExistence type="predicted"/>
<dbReference type="GO" id="GO:0006508">
    <property type="term" value="P:proteolysis"/>
    <property type="evidence" value="ECO:0007669"/>
    <property type="project" value="UniProtKB-KW"/>
</dbReference>
<dbReference type="GO" id="GO:0008658">
    <property type="term" value="F:penicillin binding"/>
    <property type="evidence" value="ECO:0007669"/>
    <property type="project" value="InterPro"/>
</dbReference>
<dbReference type="Gene3D" id="1.10.3810.10">
    <property type="entry name" value="Biosynthetic peptidoglycan transglycosylase-like"/>
    <property type="match status" value="1"/>
</dbReference>
<comment type="catalytic activity">
    <reaction evidence="7">
        <text>Preferential cleavage: (Ac)2-L-Lys-D-Ala-|-D-Ala. Also transpeptidation of peptidyl-alanyl moieties that are N-acyl substituents of D-alanine.</text>
        <dbReference type="EC" id="3.4.16.4"/>
    </reaction>
</comment>
<feature type="region of interest" description="Disordered" evidence="9">
    <location>
        <begin position="789"/>
        <end position="813"/>
    </location>
</feature>
<dbReference type="SUPFAM" id="SSF53955">
    <property type="entry name" value="Lysozyme-like"/>
    <property type="match status" value="1"/>
</dbReference>
<evidence type="ECO:0000259" key="10">
    <source>
        <dbReference type="PROSITE" id="PS51178"/>
    </source>
</evidence>
<dbReference type="GO" id="GO:0009002">
    <property type="term" value="F:serine-type D-Ala-D-Ala carboxypeptidase activity"/>
    <property type="evidence" value="ECO:0007669"/>
    <property type="project" value="UniProtKB-EC"/>
</dbReference>
<dbReference type="AlphaFoldDB" id="A0A1H0QAB9"/>
<keyword evidence="6" id="KW-0511">Multifunctional enzyme</keyword>
<dbReference type="Pfam" id="PF00912">
    <property type="entry name" value="Transgly"/>
    <property type="match status" value="1"/>
</dbReference>
<evidence type="ECO:0000256" key="4">
    <source>
        <dbReference type="ARBA" id="ARBA00022679"/>
    </source>
</evidence>
<evidence type="ECO:0000313" key="11">
    <source>
        <dbReference type="EMBL" id="SDP13629.1"/>
    </source>
</evidence>
<keyword evidence="3" id="KW-0328">Glycosyltransferase</keyword>
<organism evidence="11 12">
    <name type="scientific">Microbacterium testaceum (strain StLB037)</name>
    <dbReference type="NCBI Taxonomy" id="979556"/>
    <lineage>
        <taxon>Bacteria</taxon>
        <taxon>Bacillati</taxon>
        <taxon>Actinomycetota</taxon>
        <taxon>Actinomycetes</taxon>
        <taxon>Micrococcales</taxon>
        <taxon>Microbacteriaceae</taxon>
        <taxon>Microbacterium</taxon>
    </lineage>
</organism>
<dbReference type="PROSITE" id="PS51178">
    <property type="entry name" value="PASTA"/>
    <property type="match status" value="2"/>
</dbReference>
<dbReference type="EMBL" id="FNJN01000004">
    <property type="protein sequence ID" value="SDP13629.1"/>
    <property type="molecule type" value="Genomic_DNA"/>
</dbReference>
<dbReference type="InterPro" id="IPR036950">
    <property type="entry name" value="PBP_transglycosylase"/>
</dbReference>
<keyword evidence="5" id="KW-0378">Hydrolase</keyword>
<evidence type="ECO:0000256" key="2">
    <source>
        <dbReference type="ARBA" id="ARBA00022670"/>
    </source>
</evidence>
<dbReference type="Gene3D" id="3.30.10.20">
    <property type="match status" value="2"/>
</dbReference>
<dbReference type="GO" id="GO:0008955">
    <property type="term" value="F:peptidoglycan glycosyltransferase activity"/>
    <property type="evidence" value="ECO:0007669"/>
    <property type="project" value="UniProtKB-EC"/>
</dbReference>
<protein>
    <submittedName>
        <fullName evidence="11">Membrane carboxypeptidase (Penicillin-binding protein)</fullName>
    </submittedName>
</protein>
<accession>A0A1H0QAB9</accession>
<name>A0A1H0QAB9_MICTS</name>
<dbReference type="SMART" id="SM00740">
    <property type="entry name" value="PASTA"/>
    <property type="match status" value="2"/>
</dbReference>
<dbReference type="Pfam" id="PF03793">
    <property type="entry name" value="PASTA"/>
    <property type="match status" value="2"/>
</dbReference>
<keyword evidence="2" id="KW-0645">Protease</keyword>
<dbReference type="InterPro" id="IPR012338">
    <property type="entry name" value="Beta-lactam/transpept-like"/>
</dbReference>
<dbReference type="InterPro" id="IPR001460">
    <property type="entry name" value="PCN-bd_Tpept"/>
</dbReference>
<dbReference type="SUPFAM" id="SSF56601">
    <property type="entry name" value="beta-lactamase/transpeptidase-like"/>
    <property type="match status" value="1"/>
</dbReference>
<feature type="domain" description="PASTA" evidence="10">
    <location>
        <begin position="760"/>
        <end position="825"/>
    </location>
</feature>
<feature type="domain" description="PASTA" evidence="10">
    <location>
        <begin position="828"/>
        <end position="894"/>
    </location>
</feature>
<evidence type="ECO:0000256" key="6">
    <source>
        <dbReference type="ARBA" id="ARBA00023268"/>
    </source>
</evidence>
<dbReference type="CDD" id="cd06577">
    <property type="entry name" value="PASTA_pknB"/>
    <property type="match status" value="1"/>
</dbReference>
<reference evidence="11 12" key="1">
    <citation type="submission" date="2016-10" db="EMBL/GenBank/DDBJ databases">
        <authorList>
            <person name="de Groot N.N."/>
        </authorList>
    </citation>
    <scope>NUCLEOTIDE SEQUENCE [LARGE SCALE GENOMIC DNA]</scope>
    <source>
        <strain evidence="11 12">StLB037</strain>
    </source>
</reference>